<evidence type="ECO:0000256" key="3">
    <source>
        <dbReference type="ARBA" id="ARBA00009983"/>
    </source>
</evidence>
<dbReference type="Proteomes" id="UP001596108">
    <property type="component" value="Unassembled WGS sequence"/>
</dbReference>
<dbReference type="EC" id="2.7.8.-" evidence="11"/>
<dbReference type="EMBL" id="JBHSNC010000007">
    <property type="protein sequence ID" value="MFC5528290.1"/>
    <property type="molecule type" value="Genomic_DNA"/>
</dbReference>
<evidence type="ECO:0000256" key="2">
    <source>
        <dbReference type="ARBA" id="ARBA00004936"/>
    </source>
</evidence>
<dbReference type="PANTHER" id="PTHR47371:SF3">
    <property type="entry name" value="PHOSPHOGLYCEROL TRANSFERASE I"/>
    <property type="match status" value="1"/>
</dbReference>
<dbReference type="GO" id="GO:0016740">
    <property type="term" value="F:transferase activity"/>
    <property type="evidence" value="ECO:0007669"/>
    <property type="project" value="UniProtKB-KW"/>
</dbReference>
<evidence type="ECO:0000259" key="10">
    <source>
        <dbReference type="Pfam" id="PF00884"/>
    </source>
</evidence>
<feature type="transmembrane region" description="Helical" evidence="9">
    <location>
        <begin position="15"/>
        <end position="34"/>
    </location>
</feature>
<comment type="similarity">
    <text evidence="3 8">Belongs to the LTA synthase family.</text>
</comment>
<keyword evidence="12" id="KW-1185">Reference proteome</keyword>
<comment type="subcellular location">
    <subcellularLocation>
        <location evidence="1">Cell membrane</location>
        <topology evidence="1">Multi-pass membrane protein</topology>
    </subcellularLocation>
</comment>
<dbReference type="InterPro" id="IPR012160">
    <property type="entry name" value="LtaS-like"/>
</dbReference>
<keyword evidence="4 8" id="KW-1003">Cell membrane</keyword>
<dbReference type="PANTHER" id="PTHR47371">
    <property type="entry name" value="LIPOTEICHOIC ACID SYNTHASE"/>
    <property type="match status" value="1"/>
</dbReference>
<keyword evidence="7 8" id="KW-0472">Membrane</keyword>
<evidence type="ECO:0000313" key="11">
    <source>
        <dbReference type="EMBL" id="MFC5528290.1"/>
    </source>
</evidence>
<evidence type="ECO:0000256" key="1">
    <source>
        <dbReference type="ARBA" id="ARBA00004651"/>
    </source>
</evidence>
<name>A0ABW0QU45_9BACL</name>
<dbReference type="Pfam" id="PF00884">
    <property type="entry name" value="Sulfatase"/>
    <property type="match status" value="1"/>
</dbReference>
<dbReference type="Gene3D" id="3.40.720.10">
    <property type="entry name" value="Alkaline Phosphatase, subunit A"/>
    <property type="match status" value="1"/>
</dbReference>
<organism evidence="11 12">
    <name type="scientific">Cohnella yongneupensis</name>
    <dbReference type="NCBI Taxonomy" id="425006"/>
    <lineage>
        <taxon>Bacteria</taxon>
        <taxon>Bacillati</taxon>
        <taxon>Bacillota</taxon>
        <taxon>Bacilli</taxon>
        <taxon>Bacillales</taxon>
        <taxon>Paenibacillaceae</taxon>
        <taxon>Cohnella</taxon>
    </lineage>
</organism>
<keyword evidence="11" id="KW-0808">Transferase</keyword>
<dbReference type="InterPro" id="IPR017850">
    <property type="entry name" value="Alkaline_phosphatase_core_sf"/>
</dbReference>
<dbReference type="Gene3D" id="3.30.1120.170">
    <property type="match status" value="1"/>
</dbReference>
<dbReference type="SUPFAM" id="SSF53649">
    <property type="entry name" value="Alkaline phosphatase-like"/>
    <property type="match status" value="1"/>
</dbReference>
<protein>
    <submittedName>
        <fullName evidence="11">LTA synthase family protein</fullName>
        <ecNumber evidence="11">2.7.8.-</ecNumber>
    </submittedName>
</protein>
<accession>A0ABW0QU45</accession>
<evidence type="ECO:0000313" key="12">
    <source>
        <dbReference type="Proteomes" id="UP001596108"/>
    </source>
</evidence>
<feature type="transmembrane region" description="Helical" evidence="9">
    <location>
        <begin position="68"/>
        <end position="87"/>
    </location>
</feature>
<evidence type="ECO:0000256" key="6">
    <source>
        <dbReference type="ARBA" id="ARBA00022989"/>
    </source>
</evidence>
<evidence type="ECO:0000256" key="8">
    <source>
        <dbReference type="PIRNR" id="PIRNR005091"/>
    </source>
</evidence>
<proteinExistence type="inferred from homology"/>
<feature type="transmembrane region" description="Helical" evidence="9">
    <location>
        <begin position="157"/>
        <end position="175"/>
    </location>
</feature>
<feature type="transmembrane region" description="Helical" evidence="9">
    <location>
        <begin position="40"/>
        <end position="61"/>
    </location>
</feature>
<feature type="domain" description="Sulfatase N-terminal" evidence="10">
    <location>
        <begin position="241"/>
        <end position="534"/>
    </location>
</feature>
<dbReference type="InterPro" id="IPR050448">
    <property type="entry name" value="OpgB/LTA_synthase_biosynth"/>
</dbReference>
<dbReference type="CDD" id="cd16015">
    <property type="entry name" value="LTA_synthase"/>
    <property type="match status" value="1"/>
</dbReference>
<dbReference type="RefSeq" id="WP_378110116.1">
    <property type="nucleotide sequence ID" value="NZ_JBHSNC010000007.1"/>
</dbReference>
<evidence type="ECO:0000256" key="5">
    <source>
        <dbReference type="ARBA" id="ARBA00022692"/>
    </source>
</evidence>
<dbReference type="InterPro" id="IPR000917">
    <property type="entry name" value="Sulfatase_N"/>
</dbReference>
<feature type="transmembrane region" description="Helical" evidence="9">
    <location>
        <begin position="119"/>
        <end position="137"/>
    </location>
</feature>
<reference evidence="12" key="1">
    <citation type="journal article" date="2019" name="Int. J. Syst. Evol. Microbiol.">
        <title>The Global Catalogue of Microorganisms (GCM) 10K type strain sequencing project: providing services to taxonomists for standard genome sequencing and annotation.</title>
        <authorList>
            <consortium name="The Broad Institute Genomics Platform"/>
            <consortium name="The Broad Institute Genome Sequencing Center for Infectious Disease"/>
            <person name="Wu L."/>
            <person name="Ma J."/>
        </authorList>
    </citation>
    <scope>NUCLEOTIDE SEQUENCE [LARGE SCALE GENOMIC DNA]</scope>
    <source>
        <strain evidence="12">CGMCC 1.18578</strain>
    </source>
</reference>
<evidence type="ECO:0000256" key="9">
    <source>
        <dbReference type="SAM" id="Phobius"/>
    </source>
</evidence>
<dbReference type="PIRSF" id="PIRSF005091">
    <property type="entry name" value="Mmb_sulf_HI1246"/>
    <property type="match status" value="1"/>
</dbReference>
<evidence type="ECO:0000256" key="7">
    <source>
        <dbReference type="ARBA" id="ARBA00023136"/>
    </source>
</evidence>
<comment type="caution">
    <text evidence="11">The sequence shown here is derived from an EMBL/GenBank/DDBJ whole genome shotgun (WGS) entry which is preliminary data.</text>
</comment>
<keyword evidence="5 9" id="KW-0812">Transmembrane</keyword>
<gene>
    <name evidence="11" type="ORF">ACFPQ4_02335</name>
</gene>
<comment type="pathway">
    <text evidence="2">Cell wall biogenesis; lipoteichoic acid biosynthesis.</text>
</comment>
<sequence length="632" mass="72247">MIHVSLWLKLINRRFLLFTVILALKGSLAWYVVFADGPSWQTVVTEVPFFWVIFCLIEWFAKRRKVMYYVIVNLLVTVLYFAVLMYYKYYGIIATYHALKQADKVTAVGNSTYSLMDPYYLLVFFDIFVLAGFLIRASFKARSVRKPIRVKPFRKPAISIMITISFSLCFFNIWTNKASMNENKQAEEMGILNYEIYTIFADTTEDEDLVEMEDITQSTIDQLKGITKPVAPQFEGVAKGKNLLIIQMESYQNFLIGLKIGGKELTPNMNKLAKDDFHFNHFYTSVGQGTTSDAEFTVNTSLYVPKHEPATDNYVGKALPSLPKLLKAQGYETATFHTNQVDFWNRRELYSAVGWDRYYDRDFFGDDDHIAFGASDEVLYNKTFGELQKINAGGQPFYAQMITMSSHHPFDIPSKKVMFDLPDEYEGTLVGHYLEAQNYADYALGQFIDQLKSSGLWDNTVVMLYGDHQGLPLYSLDKHEKTLMELMLGHEYGYTDMFNIPLVVHIPGVSYPKELDNTGGEIDILPTVANLMGISLDNQIHFGEDIFNQNYNMLPMRHFLPSGSVFTDHKLFLPGKAYADGENYPLPNVPDTASNVTEQQYNNTLELLHLSDSYVPQLPDKDPNVVPEAPKQ</sequence>
<evidence type="ECO:0000256" key="4">
    <source>
        <dbReference type="ARBA" id="ARBA00022475"/>
    </source>
</evidence>
<keyword evidence="6 9" id="KW-1133">Transmembrane helix</keyword>